<reference evidence="1 3" key="1">
    <citation type="submission" date="2015-01" db="EMBL/GenBank/DDBJ databases">
        <title>Genome sequences of high lactate-tolerant strain Salinicoccus roseus W12 with industrial interest.</title>
        <authorList>
            <person name="Wang H."/>
            <person name="Yu B."/>
        </authorList>
    </citation>
    <scope>NUCLEOTIDE SEQUENCE [LARGE SCALE GENOMIC DNA]</scope>
    <source>
        <strain evidence="1 3">W12</strain>
    </source>
</reference>
<dbReference type="RefSeq" id="WP_040106603.1">
    <property type="nucleotide sequence ID" value="NZ_JABEVU030000001.1"/>
</dbReference>
<name>A0A0C2E3E5_9STAP</name>
<reference evidence="4" key="2">
    <citation type="submission" date="2020-04" db="EMBL/GenBank/DDBJ databases">
        <title>Genome analysis and biological profiling of marine Cellulosimicrobium funkei MOSEL-ME6.</title>
        <authorList>
            <person name="Tanveer F."/>
            <person name="Xie Y."/>
            <person name="Shinwari Z.K."/>
        </authorList>
    </citation>
    <scope>NUCLEOTIDE SEQUENCE [LARGE SCALE GENOMIC DNA]</scope>
    <source>
        <strain evidence="4">MOSEL-ME25</strain>
    </source>
</reference>
<protein>
    <submittedName>
        <fullName evidence="1">Uncharacterized protein</fullName>
    </submittedName>
</protein>
<sequence length="169" mass="20221">MIAYNDVNEYLNNIELPRSIEEVLSVEHELDGKEFEFLQVAKRFLKENIDFESYRFKQVHCIGTCKINLTRTALYFLLDDEIISVHKSILKDFNEEADWTITQFRLDEIKNMDFDNDESGASRYETGVLFMKILNERGAVRNRTLRHLNTNHFQCFRDFYTNMQQNRMV</sequence>
<dbReference type="OrthoDB" id="2389317at2"/>
<dbReference type="EMBL" id="JABEVU030000001">
    <property type="protein sequence ID" value="MDB0581262.1"/>
    <property type="molecule type" value="Genomic_DNA"/>
</dbReference>
<dbReference type="GeneID" id="77846014"/>
<evidence type="ECO:0000313" key="2">
    <source>
        <dbReference type="EMBL" id="MDB0581262.1"/>
    </source>
</evidence>
<dbReference type="Proteomes" id="UP000527860">
    <property type="component" value="Unassembled WGS sequence"/>
</dbReference>
<evidence type="ECO:0000313" key="3">
    <source>
        <dbReference type="Proteomes" id="UP000031546"/>
    </source>
</evidence>
<comment type="caution">
    <text evidence="1">The sequence shown here is derived from an EMBL/GenBank/DDBJ whole genome shotgun (WGS) entry which is preliminary data.</text>
</comment>
<keyword evidence="4" id="KW-1185">Reference proteome</keyword>
<accession>A0A0C2E3E5</accession>
<reference evidence="2" key="3">
    <citation type="submission" date="2020-04" db="EMBL/GenBank/DDBJ databases">
        <authorList>
            <person name="Tanveer F."/>
            <person name="Xie Y."/>
            <person name="Shinwari Z.K."/>
        </authorList>
    </citation>
    <scope>NUCLEOTIDE SEQUENCE</scope>
    <source>
        <strain evidence="2">MOSEL-ME25</strain>
    </source>
</reference>
<evidence type="ECO:0000313" key="1">
    <source>
        <dbReference type="EMBL" id="KIH69962.1"/>
    </source>
</evidence>
<gene>
    <name evidence="2" type="ORF">F7P68_0012085</name>
    <name evidence="1" type="ORF">SN16_10665</name>
</gene>
<dbReference type="STRING" id="45670.SN16_10665"/>
<organism evidence="1 3">
    <name type="scientific">Salinicoccus roseus</name>
    <dbReference type="NCBI Taxonomy" id="45670"/>
    <lineage>
        <taxon>Bacteria</taxon>
        <taxon>Bacillati</taxon>
        <taxon>Bacillota</taxon>
        <taxon>Bacilli</taxon>
        <taxon>Bacillales</taxon>
        <taxon>Staphylococcaceae</taxon>
        <taxon>Salinicoccus</taxon>
    </lineage>
</organism>
<dbReference type="Proteomes" id="UP000031546">
    <property type="component" value="Unassembled WGS sequence"/>
</dbReference>
<evidence type="ECO:0000313" key="4">
    <source>
        <dbReference type="Proteomes" id="UP000527860"/>
    </source>
</evidence>
<reference evidence="2 4" key="4">
    <citation type="submission" date="2022-12" db="EMBL/GenBank/DDBJ databases">
        <title>Genome analysis and biological profiling of marine Salinicoccus roseus MOSEL-ME25.</title>
        <authorList>
            <person name="Mirza F.T."/>
            <person name="Xie Y."/>
            <person name="Shinwari Z.K."/>
        </authorList>
    </citation>
    <scope>NUCLEOTIDE SEQUENCE [LARGE SCALE GENOMIC DNA]</scope>
    <source>
        <strain evidence="2 4">MOSEL-ME25</strain>
    </source>
</reference>
<dbReference type="EMBL" id="JXII01000009">
    <property type="protein sequence ID" value="KIH69962.1"/>
    <property type="molecule type" value="Genomic_DNA"/>
</dbReference>
<dbReference type="AlphaFoldDB" id="A0A0C2E3E5"/>
<proteinExistence type="predicted"/>